<name>A0A0F8W9Z8_9ZZZZ</name>
<comment type="caution">
    <text evidence="1">The sequence shown here is derived from an EMBL/GenBank/DDBJ whole genome shotgun (WGS) entry which is preliminary data.</text>
</comment>
<reference evidence="1" key="1">
    <citation type="journal article" date="2015" name="Nature">
        <title>Complex archaea that bridge the gap between prokaryotes and eukaryotes.</title>
        <authorList>
            <person name="Spang A."/>
            <person name="Saw J.H."/>
            <person name="Jorgensen S.L."/>
            <person name="Zaremba-Niedzwiedzka K."/>
            <person name="Martijn J."/>
            <person name="Lind A.E."/>
            <person name="van Eijk R."/>
            <person name="Schleper C."/>
            <person name="Guy L."/>
            <person name="Ettema T.J."/>
        </authorList>
    </citation>
    <scope>NUCLEOTIDE SEQUENCE</scope>
</reference>
<protein>
    <submittedName>
        <fullName evidence="1">Uncharacterized protein</fullName>
    </submittedName>
</protein>
<dbReference type="EMBL" id="LAZR01066514">
    <property type="protein sequence ID" value="KKK53423.1"/>
    <property type="molecule type" value="Genomic_DNA"/>
</dbReference>
<evidence type="ECO:0000313" key="1">
    <source>
        <dbReference type="EMBL" id="KKK53423.1"/>
    </source>
</evidence>
<gene>
    <name evidence="1" type="ORF">LCGC14_3094940</name>
</gene>
<dbReference type="AlphaFoldDB" id="A0A0F8W9Z8"/>
<proteinExistence type="predicted"/>
<sequence>MMPRQVYRCPIHGEFEVDVPVKEDVPKFRFCMDDTIKNAQPWHCLRRSPWVPSAPNFIGGPTTGAGKE</sequence>
<organism evidence="1">
    <name type="scientific">marine sediment metagenome</name>
    <dbReference type="NCBI Taxonomy" id="412755"/>
    <lineage>
        <taxon>unclassified sequences</taxon>
        <taxon>metagenomes</taxon>
        <taxon>ecological metagenomes</taxon>
    </lineage>
</organism>
<accession>A0A0F8W9Z8</accession>